<dbReference type="RefSeq" id="WP_107932583.1">
    <property type="nucleotide sequence ID" value="NZ_PZZN01000002.1"/>
</dbReference>
<evidence type="ECO:0000256" key="3">
    <source>
        <dbReference type="ARBA" id="ARBA00022801"/>
    </source>
</evidence>
<dbReference type="InterPro" id="IPR006311">
    <property type="entry name" value="TAT_signal"/>
</dbReference>
<dbReference type="PANTHER" id="PTHR31956">
    <property type="entry name" value="NON-SPECIFIC PHOSPHOLIPASE C4-RELATED"/>
    <property type="match status" value="1"/>
</dbReference>
<dbReference type="EC" id="3.1.4.3" evidence="2"/>
<evidence type="ECO:0000313" key="5">
    <source>
        <dbReference type="EMBL" id="PTM46226.1"/>
    </source>
</evidence>
<keyword evidence="3" id="KW-0378">Hydrolase</keyword>
<dbReference type="GO" id="GO:0016042">
    <property type="term" value="P:lipid catabolic process"/>
    <property type="evidence" value="ECO:0007669"/>
    <property type="project" value="InterPro"/>
</dbReference>
<proteinExistence type="inferred from homology"/>
<name>A0A2T4YRT5_9SPHN</name>
<dbReference type="InterPro" id="IPR007312">
    <property type="entry name" value="Phosphoesterase"/>
</dbReference>
<evidence type="ECO:0000256" key="2">
    <source>
        <dbReference type="ARBA" id="ARBA00012018"/>
    </source>
</evidence>
<dbReference type="EMBL" id="PZZN01000002">
    <property type="protein sequence ID" value="PTM46226.1"/>
    <property type="molecule type" value="Genomic_DNA"/>
</dbReference>
<comment type="similarity">
    <text evidence="1">Belongs to the bacterial phospholipase C family.</text>
</comment>
<dbReference type="InterPro" id="IPR017767">
    <property type="entry name" value="PC-PLC"/>
</dbReference>
<protein>
    <recommendedName>
        <fullName evidence="2">phospholipase C</fullName>
        <ecNumber evidence="2">3.1.4.3</ecNumber>
    </recommendedName>
</protein>
<comment type="caution">
    <text evidence="5">The sequence shown here is derived from an EMBL/GenBank/DDBJ whole genome shotgun (WGS) entry which is preliminary data.</text>
</comment>
<reference evidence="5 6" key="1">
    <citation type="submission" date="2018-04" db="EMBL/GenBank/DDBJ databases">
        <title>Genomic Encyclopedia of Type Strains, Phase III (KMG-III): the genomes of soil and plant-associated and newly described type strains.</title>
        <authorList>
            <person name="Whitman W."/>
        </authorList>
    </citation>
    <scope>NUCLEOTIDE SEQUENCE [LARGE SCALE GENOMIC DNA]</scope>
    <source>
        <strain evidence="5 6">NW12</strain>
    </source>
</reference>
<dbReference type="NCBIfam" id="TIGR03396">
    <property type="entry name" value="PC_PLC"/>
    <property type="match status" value="1"/>
</dbReference>
<keyword evidence="6" id="KW-1185">Reference proteome</keyword>
<feature type="domain" description="Bacterial phospholipase C C-terminal" evidence="4">
    <location>
        <begin position="513"/>
        <end position="597"/>
    </location>
</feature>
<gene>
    <name evidence="5" type="ORF">C8J24_2466</name>
</gene>
<dbReference type="InterPro" id="IPR017850">
    <property type="entry name" value="Alkaline_phosphatase_core_sf"/>
</dbReference>
<dbReference type="InterPro" id="IPR008475">
    <property type="entry name" value="PLipase_C_C"/>
</dbReference>
<dbReference type="Pfam" id="PF05506">
    <property type="entry name" value="PLipase_C_C"/>
    <property type="match status" value="1"/>
</dbReference>
<dbReference type="PROSITE" id="PS51318">
    <property type="entry name" value="TAT"/>
    <property type="match status" value="1"/>
</dbReference>
<evidence type="ECO:0000313" key="6">
    <source>
        <dbReference type="Proteomes" id="UP000240996"/>
    </source>
</evidence>
<organism evidence="5 6">
    <name type="scientific">Sphingomonas aerolata</name>
    <dbReference type="NCBI Taxonomy" id="185951"/>
    <lineage>
        <taxon>Bacteria</taxon>
        <taxon>Pseudomonadati</taxon>
        <taxon>Pseudomonadota</taxon>
        <taxon>Alphaproteobacteria</taxon>
        <taxon>Sphingomonadales</taxon>
        <taxon>Sphingomonadaceae</taxon>
        <taxon>Sphingomonas</taxon>
    </lineage>
</organism>
<dbReference type="AlphaFoldDB" id="A0A2T4YRT5"/>
<dbReference type="GO" id="GO:0034480">
    <property type="term" value="F:phosphatidylcholine phospholipase C activity"/>
    <property type="evidence" value="ECO:0007669"/>
    <property type="project" value="UniProtKB-EC"/>
</dbReference>
<sequence length="706" mass="76788">MTDVSRRTLLGAGVTGAALSAFPAAIARAAAIAPDVKTGSIMDVEHVVILMQENRGFDHYFGTLRGVRGFADRLPIPVPAPSAGGAAAPVWYQRDRTAPGGARTVLPFHLSTRTNFELMRMEGTPHSWPDAQRGWDEGRMAHWPEAKSQRAMGHYQREDLPFQFALAEAFTLCDAYHCSVQTGTNTNRLFLWSGTNDPGGTLGGPAIGNSHDSFPADGGDPDPYRWTTVVERLQAKGVDWRIYQDMADNFTDNPLVGFAAFRAAHHAAGDAELRDRGLTTRGLDALRTDVLAGRLPQVSYVIATAKGSEHPGPSSPAQGAAYTAELLDALTADPKIWARTALFVMFDENDGFFDHVPPPSPPSRAADGTLLGGSTVDLTGSYHLNPSKGDAALDLPAYRGRAYGLGPRVPMYVVSPWSRGGWVNSQVFDHSSVIRFLEQRFDFHEPNITPWRRAVCGDLTSAFDFTAADVAPFVAMPDPRADAARAAAIPRQVSPQAPLGESLPWQEPGIRRSRPLPYALRVGETITGDAIRLHFAADGTQAAVFHVYDRRGLDQPPRRFTVEPGRTLDGQWGFDAEGRYDLWVLGPNGFHRHFTGHRNDPALMSQLVWHATPTELGLEFPAEHRAHGLVAQVERVGAAALVTGLVDARYRWPLRNSHGWYDVTITAATASTYRRRVSGRVDAPGRMTCSDPFVTAAQNAGNTAPA</sequence>
<dbReference type="Gene3D" id="3.40.720.10">
    <property type="entry name" value="Alkaline Phosphatase, subunit A"/>
    <property type="match status" value="2"/>
</dbReference>
<dbReference type="PANTHER" id="PTHR31956:SF36">
    <property type="entry name" value="NON-HEMOLYTIC PHOSPHOLIPASE C"/>
    <property type="match status" value="1"/>
</dbReference>
<accession>A0A2T4YRT5</accession>
<evidence type="ECO:0000259" key="4">
    <source>
        <dbReference type="Pfam" id="PF05506"/>
    </source>
</evidence>
<evidence type="ECO:0000256" key="1">
    <source>
        <dbReference type="ARBA" id="ARBA00009717"/>
    </source>
</evidence>
<dbReference type="Pfam" id="PF04185">
    <property type="entry name" value="Phosphoesterase"/>
    <property type="match status" value="1"/>
</dbReference>
<dbReference type="Proteomes" id="UP000240996">
    <property type="component" value="Unassembled WGS sequence"/>
</dbReference>